<dbReference type="EMBL" id="CP045915">
    <property type="protein sequence ID" value="QGH35529.1"/>
    <property type="molecule type" value="Genomic_DNA"/>
</dbReference>
<dbReference type="AlphaFoldDB" id="A0A5Q2TKQ1"/>
<keyword evidence="4" id="KW-1185">Reference proteome</keyword>
<dbReference type="Proteomes" id="UP000339690">
    <property type="component" value="Chromosome"/>
</dbReference>
<name>A0A5Q2TKQ1_9BACI</name>
<dbReference type="GO" id="GO:0030288">
    <property type="term" value="C:outer membrane-bounded periplasmic space"/>
    <property type="evidence" value="ECO:0007669"/>
    <property type="project" value="TreeGrafter"/>
</dbReference>
<dbReference type="PANTHER" id="PTHR30036:SF8">
    <property type="entry name" value="ABC-TYPE SUGAR TRANSPORT SYSTEM PERIPLASMIC COMPONENT-LIKE PROTEIN"/>
    <property type="match status" value="1"/>
</dbReference>
<dbReference type="PROSITE" id="PS51257">
    <property type="entry name" value="PROKAR_LIPOPROTEIN"/>
    <property type="match status" value="1"/>
</dbReference>
<comment type="subcellular location">
    <subcellularLocation>
        <location evidence="1">Cell envelope</location>
    </subcellularLocation>
</comment>
<evidence type="ECO:0000256" key="1">
    <source>
        <dbReference type="ARBA" id="ARBA00004196"/>
    </source>
</evidence>
<gene>
    <name evidence="3" type="ORF">GI584_16380</name>
</gene>
<feature type="domain" description="Periplasmic binding protein" evidence="2">
    <location>
        <begin position="52"/>
        <end position="308"/>
    </location>
</feature>
<dbReference type="PANTHER" id="PTHR30036">
    <property type="entry name" value="D-XYLOSE-BINDING PERIPLASMIC PROTEIN"/>
    <property type="match status" value="1"/>
</dbReference>
<reference evidence="3 4" key="1">
    <citation type="submission" date="2019-11" db="EMBL/GenBank/DDBJ databases">
        <title>Gracilibacillus salitolerans sp. nov., a moderate halophile isolated from a saline soil in northwest China.</title>
        <authorList>
            <person name="Gan L."/>
        </authorList>
    </citation>
    <scope>NUCLEOTIDE SEQUENCE [LARGE SCALE GENOMIC DNA]</scope>
    <source>
        <strain evidence="3 4">SCU50</strain>
    </source>
</reference>
<dbReference type="InterPro" id="IPR050555">
    <property type="entry name" value="Bact_Solute-Bind_Prot2"/>
</dbReference>
<evidence type="ECO:0000313" key="3">
    <source>
        <dbReference type="EMBL" id="QGH35529.1"/>
    </source>
</evidence>
<sequence length="348" mass="38708">MRSKTVLMLILFILFVSGCSMKGTSKEPYHVVYSSEIITEQTENQNSNTYKIAIVPKVMNIPYFNAVEQGAMEAANDLQVEVIYQGPNIANSKQQIEVVDQLVRNENLDVLAISANDPEALLPSLKKAEKMGVKVITWDADTLPEGRSFFINMVQDETLGRHLMDTLAWNIDEKGKFAIMTGADTAANLNEWLYWIKQQHQEFYPDMQLVETVAANDDPQQAYIVAKELLAKYPDLDGIIGNSSVAPPAAAQAIKEEGKVGEVAIVGLSSPNPMNEYLKKDIVHVVTLWSPKKLGYLTVALSKQLAEGDFPYNNQEIGGVGKIRVDNDTVIMGEPIDFTKENVDQYDF</sequence>
<accession>A0A5Q2TKQ1</accession>
<evidence type="ECO:0000259" key="2">
    <source>
        <dbReference type="Pfam" id="PF13407"/>
    </source>
</evidence>
<dbReference type="GO" id="GO:0030246">
    <property type="term" value="F:carbohydrate binding"/>
    <property type="evidence" value="ECO:0007669"/>
    <property type="project" value="TreeGrafter"/>
</dbReference>
<dbReference type="Gene3D" id="3.40.50.2300">
    <property type="match status" value="2"/>
</dbReference>
<evidence type="ECO:0000313" key="4">
    <source>
        <dbReference type="Proteomes" id="UP000339690"/>
    </source>
</evidence>
<dbReference type="KEGG" id="grc:GI584_16380"/>
<dbReference type="InterPro" id="IPR028082">
    <property type="entry name" value="Peripla_BP_I"/>
</dbReference>
<dbReference type="Pfam" id="PF13407">
    <property type="entry name" value="Peripla_BP_4"/>
    <property type="match status" value="1"/>
</dbReference>
<dbReference type="SUPFAM" id="SSF53822">
    <property type="entry name" value="Periplasmic binding protein-like I"/>
    <property type="match status" value="1"/>
</dbReference>
<organism evidence="3 4">
    <name type="scientific">Gracilibacillus salitolerans</name>
    <dbReference type="NCBI Taxonomy" id="2663022"/>
    <lineage>
        <taxon>Bacteria</taxon>
        <taxon>Bacillati</taxon>
        <taxon>Bacillota</taxon>
        <taxon>Bacilli</taxon>
        <taxon>Bacillales</taxon>
        <taxon>Bacillaceae</taxon>
        <taxon>Gracilibacillus</taxon>
    </lineage>
</organism>
<protein>
    <submittedName>
        <fullName evidence="3">Substrate-binding domain-containing protein</fullName>
    </submittedName>
</protein>
<proteinExistence type="predicted"/>
<dbReference type="CDD" id="cd06302">
    <property type="entry name" value="PBP1_LsrB_Quorum_Sensing-like"/>
    <property type="match status" value="1"/>
</dbReference>
<dbReference type="InterPro" id="IPR025997">
    <property type="entry name" value="SBP_2_dom"/>
</dbReference>